<dbReference type="Gene3D" id="3.40.50.720">
    <property type="entry name" value="NAD(P)-binding Rossmann-like Domain"/>
    <property type="match status" value="1"/>
</dbReference>
<protein>
    <submittedName>
        <fullName evidence="6">UDP-glucose 4-epimerase</fullName>
        <ecNumber evidence="6">5.1.3.2</ecNumber>
    </submittedName>
</protein>
<dbReference type="GO" id="GO:0003978">
    <property type="term" value="F:UDP-glucose 4-epimerase activity"/>
    <property type="evidence" value="ECO:0007669"/>
    <property type="project" value="UniProtKB-EC"/>
</dbReference>
<evidence type="ECO:0000256" key="4">
    <source>
        <dbReference type="ARBA" id="ARBA00023239"/>
    </source>
</evidence>
<dbReference type="Proteomes" id="UP001519363">
    <property type="component" value="Unassembled WGS sequence"/>
</dbReference>
<keyword evidence="3" id="KW-0520">NAD</keyword>
<dbReference type="EC" id="5.1.3.2" evidence="6"/>
<dbReference type="EMBL" id="JAGIOO010000001">
    <property type="protein sequence ID" value="MBP2471918.1"/>
    <property type="molecule type" value="Genomic_DNA"/>
</dbReference>
<sequence>MTATASPTALVTGAAGFIGSHLVEHLLGLGWRVRGLDDFSAGTVDNLRTALAHPDFELTEGSVTDERLTRRTAAGTTHVFHLAGRVGAFYVERNPERVVEESVRATRSVLGVCADARLPLFFASTSEIYGNSARQPLREDADVVIAPPANPRSSYAFAKGVGELLVNAHVRAGRGPAVVGRLFNTIGVRQAGQYGLVVPRFLDWALAGQPLVVHGDGTQTRSFTHVGDVVRAITATLTVPAAHGHTINIGSDRETTIADLAQLVLRLTGSDSVVQHEPYAQAHGEGARDILRRLPSTEQLRTLTGLACTTPVEAAVQSMVEARRAPALGGTV</sequence>
<feature type="domain" description="NAD-dependent epimerase/dehydratase" evidence="5">
    <location>
        <begin position="9"/>
        <end position="250"/>
    </location>
</feature>
<keyword evidence="4" id="KW-0456">Lyase</keyword>
<dbReference type="InterPro" id="IPR044516">
    <property type="entry name" value="UXS-like"/>
</dbReference>
<keyword evidence="6" id="KW-0413">Isomerase</keyword>
<evidence type="ECO:0000259" key="5">
    <source>
        <dbReference type="Pfam" id="PF01370"/>
    </source>
</evidence>
<dbReference type="InterPro" id="IPR001509">
    <property type="entry name" value="Epimerase_deHydtase"/>
</dbReference>
<comment type="cofactor">
    <cofactor evidence="1">
        <name>NAD(+)</name>
        <dbReference type="ChEBI" id="CHEBI:57540"/>
    </cofactor>
</comment>
<dbReference type="Pfam" id="PF01370">
    <property type="entry name" value="Epimerase"/>
    <property type="match status" value="1"/>
</dbReference>
<gene>
    <name evidence="6" type="ORF">JOF53_000790</name>
</gene>
<keyword evidence="7" id="KW-1185">Reference proteome</keyword>
<dbReference type="InterPro" id="IPR036291">
    <property type="entry name" value="NAD(P)-bd_dom_sf"/>
</dbReference>
<evidence type="ECO:0000313" key="6">
    <source>
        <dbReference type="EMBL" id="MBP2471918.1"/>
    </source>
</evidence>
<organism evidence="6 7">
    <name type="scientific">Crossiella equi</name>
    <dbReference type="NCBI Taxonomy" id="130796"/>
    <lineage>
        <taxon>Bacteria</taxon>
        <taxon>Bacillati</taxon>
        <taxon>Actinomycetota</taxon>
        <taxon>Actinomycetes</taxon>
        <taxon>Pseudonocardiales</taxon>
        <taxon>Pseudonocardiaceae</taxon>
        <taxon>Crossiella</taxon>
    </lineage>
</organism>
<dbReference type="PANTHER" id="PTHR43078:SF6">
    <property type="entry name" value="UDP-GLUCURONIC ACID DECARBOXYLASE 1"/>
    <property type="match status" value="1"/>
</dbReference>
<keyword evidence="2" id="KW-0210">Decarboxylase</keyword>
<reference evidence="6 7" key="1">
    <citation type="submission" date="2021-03" db="EMBL/GenBank/DDBJ databases">
        <title>Sequencing the genomes of 1000 actinobacteria strains.</title>
        <authorList>
            <person name="Klenk H.-P."/>
        </authorList>
    </citation>
    <scope>NUCLEOTIDE SEQUENCE [LARGE SCALE GENOMIC DNA]</scope>
    <source>
        <strain evidence="6 7">DSM 44580</strain>
    </source>
</reference>
<evidence type="ECO:0000256" key="1">
    <source>
        <dbReference type="ARBA" id="ARBA00001911"/>
    </source>
</evidence>
<dbReference type="RefSeq" id="WP_086781670.1">
    <property type="nucleotide sequence ID" value="NZ_JAGIOO010000001.1"/>
</dbReference>
<name>A0ABS5A5Q1_9PSEU</name>
<accession>A0ABS5A5Q1</accession>
<dbReference type="SUPFAM" id="SSF51735">
    <property type="entry name" value="NAD(P)-binding Rossmann-fold domains"/>
    <property type="match status" value="1"/>
</dbReference>
<comment type="caution">
    <text evidence="6">The sequence shown here is derived from an EMBL/GenBank/DDBJ whole genome shotgun (WGS) entry which is preliminary data.</text>
</comment>
<dbReference type="PANTHER" id="PTHR43078">
    <property type="entry name" value="UDP-GLUCURONIC ACID DECARBOXYLASE-RELATED"/>
    <property type="match status" value="1"/>
</dbReference>
<evidence type="ECO:0000256" key="3">
    <source>
        <dbReference type="ARBA" id="ARBA00023027"/>
    </source>
</evidence>
<evidence type="ECO:0000256" key="2">
    <source>
        <dbReference type="ARBA" id="ARBA00022793"/>
    </source>
</evidence>
<evidence type="ECO:0000313" key="7">
    <source>
        <dbReference type="Proteomes" id="UP001519363"/>
    </source>
</evidence>
<proteinExistence type="predicted"/>